<evidence type="ECO:0000256" key="1">
    <source>
        <dbReference type="SAM" id="MobiDB-lite"/>
    </source>
</evidence>
<sequence length="274" mass="29185">MPFYPSLSTGCLPSLFLVSTLLLFTPISLVNARPIDHDQSCNICRDSLAGERKVVNSSKSFIQGSSGITTTCGELQASVRDLNPISGAPGEARLCVIAQYLAWLHCDCSGPDIPPPTDNYVDPNPACNLCAGRDFNFIPEPNLNKLSNTGCCGNMNCQILYQGAAEGVLKPHLCTIVQQNSGSDCCNLEAINTPPTSPTIQNRDRNICLGIQTSCSKVHGLRCCDGLECRDRSINGDSICSAVTKNSKTRLSDGGDSLGGSDRRSRKGVRGGKV</sequence>
<dbReference type="Proteomes" id="UP000693970">
    <property type="component" value="Unassembled WGS sequence"/>
</dbReference>
<accession>A0A9K3M537</accession>
<protein>
    <recommendedName>
        <fullName evidence="5">Sodefrin-like factor</fullName>
    </recommendedName>
</protein>
<feature type="region of interest" description="Disordered" evidence="1">
    <location>
        <begin position="249"/>
        <end position="274"/>
    </location>
</feature>
<dbReference type="AlphaFoldDB" id="A0A9K3M537"/>
<comment type="caution">
    <text evidence="3">The sequence shown here is derived from an EMBL/GenBank/DDBJ whole genome shotgun (WGS) entry which is preliminary data.</text>
</comment>
<evidence type="ECO:0000313" key="3">
    <source>
        <dbReference type="EMBL" id="KAG7372226.1"/>
    </source>
</evidence>
<feature type="chain" id="PRO_5039936194" description="Sodefrin-like factor" evidence="2">
    <location>
        <begin position="33"/>
        <end position="274"/>
    </location>
</feature>
<dbReference type="OrthoDB" id="10499249at2759"/>
<dbReference type="EMBL" id="JAGRRH010000003">
    <property type="protein sequence ID" value="KAG7372226.1"/>
    <property type="molecule type" value="Genomic_DNA"/>
</dbReference>
<feature type="compositionally biased region" description="Basic residues" evidence="1">
    <location>
        <begin position="264"/>
        <end position="274"/>
    </location>
</feature>
<proteinExistence type="predicted"/>
<name>A0A9K3M537_9STRA</name>
<evidence type="ECO:0008006" key="5">
    <source>
        <dbReference type="Google" id="ProtNLM"/>
    </source>
</evidence>
<keyword evidence="4" id="KW-1185">Reference proteome</keyword>
<gene>
    <name evidence="3" type="ORF">IV203_018369</name>
</gene>
<reference evidence="3" key="1">
    <citation type="journal article" date="2021" name="Sci. Rep.">
        <title>Diploid genomic architecture of Nitzschia inconspicua, an elite biomass production diatom.</title>
        <authorList>
            <person name="Oliver A."/>
            <person name="Podell S."/>
            <person name="Pinowska A."/>
            <person name="Traller J.C."/>
            <person name="Smith S.R."/>
            <person name="McClure R."/>
            <person name="Beliaev A."/>
            <person name="Bohutskyi P."/>
            <person name="Hill E.A."/>
            <person name="Rabines A."/>
            <person name="Zheng H."/>
            <person name="Allen L.Z."/>
            <person name="Kuo A."/>
            <person name="Grigoriev I.V."/>
            <person name="Allen A.E."/>
            <person name="Hazlebeck D."/>
            <person name="Allen E.E."/>
        </authorList>
    </citation>
    <scope>NUCLEOTIDE SEQUENCE</scope>
    <source>
        <strain evidence="3">Hildebrandi</strain>
    </source>
</reference>
<organism evidence="3 4">
    <name type="scientific">Nitzschia inconspicua</name>
    <dbReference type="NCBI Taxonomy" id="303405"/>
    <lineage>
        <taxon>Eukaryota</taxon>
        <taxon>Sar</taxon>
        <taxon>Stramenopiles</taxon>
        <taxon>Ochrophyta</taxon>
        <taxon>Bacillariophyta</taxon>
        <taxon>Bacillariophyceae</taxon>
        <taxon>Bacillariophycidae</taxon>
        <taxon>Bacillariales</taxon>
        <taxon>Bacillariaceae</taxon>
        <taxon>Nitzschia</taxon>
    </lineage>
</organism>
<reference evidence="3" key="2">
    <citation type="submission" date="2021-04" db="EMBL/GenBank/DDBJ databases">
        <authorList>
            <person name="Podell S."/>
        </authorList>
    </citation>
    <scope>NUCLEOTIDE SEQUENCE</scope>
    <source>
        <strain evidence="3">Hildebrandi</strain>
    </source>
</reference>
<feature type="signal peptide" evidence="2">
    <location>
        <begin position="1"/>
        <end position="32"/>
    </location>
</feature>
<evidence type="ECO:0000256" key="2">
    <source>
        <dbReference type="SAM" id="SignalP"/>
    </source>
</evidence>
<evidence type="ECO:0000313" key="4">
    <source>
        <dbReference type="Proteomes" id="UP000693970"/>
    </source>
</evidence>
<keyword evidence="2" id="KW-0732">Signal</keyword>